<dbReference type="Pfam" id="PF00496">
    <property type="entry name" value="SBP_bac_5"/>
    <property type="match status" value="1"/>
</dbReference>
<dbReference type="GO" id="GO:1904680">
    <property type="term" value="F:peptide transmembrane transporter activity"/>
    <property type="evidence" value="ECO:0007669"/>
    <property type="project" value="TreeGrafter"/>
</dbReference>
<evidence type="ECO:0000256" key="5">
    <source>
        <dbReference type="ARBA" id="ARBA00022448"/>
    </source>
</evidence>
<dbReference type="FunFam" id="3.10.105.10:FF:000003">
    <property type="entry name" value="Glutathione ABC transporter substrate-binding protein GsiB"/>
    <property type="match status" value="1"/>
</dbReference>
<evidence type="ECO:0000256" key="3">
    <source>
        <dbReference type="ARBA" id="ARBA00005695"/>
    </source>
</evidence>
<keyword evidence="5" id="KW-0813">Transport</keyword>
<dbReference type="PIRSF" id="PIRSF002741">
    <property type="entry name" value="MppA"/>
    <property type="match status" value="1"/>
</dbReference>
<dbReference type="Gene3D" id="3.40.190.10">
    <property type="entry name" value="Periplasmic binding protein-like II"/>
    <property type="match status" value="1"/>
</dbReference>
<comment type="similarity">
    <text evidence="3">Belongs to the bacterial solute-binding protein 5 family.</text>
</comment>
<accession>A0A6M3ZPS6</accession>
<dbReference type="SUPFAM" id="SSF53850">
    <property type="entry name" value="Periplasmic binding protein-like II"/>
    <property type="match status" value="1"/>
</dbReference>
<dbReference type="NCBIfam" id="NF011942">
    <property type="entry name" value="PRK15413.1"/>
    <property type="match status" value="1"/>
</dbReference>
<comment type="subcellular location">
    <subcellularLocation>
        <location evidence="2">Periplasm</location>
    </subcellularLocation>
</comment>
<feature type="chain" id="PRO_5027119834" description="Glutathione-binding protein GsiB" evidence="8">
    <location>
        <begin position="35"/>
        <end position="523"/>
    </location>
</feature>
<keyword evidence="6 8" id="KW-0732">Signal</keyword>
<evidence type="ECO:0000256" key="6">
    <source>
        <dbReference type="ARBA" id="ARBA00022729"/>
    </source>
</evidence>
<dbReference type="Gene3D" id="3.10.105.10">
    <property type="entry name" value="Dipeptide-binding Protein, Domain 3"/>
    <property type="match status" value="1"/>
</dbReference>
<feature type="signal peptide" evidence="8">
    <location>
        <begin position="1"/>
        <end position="34"/>
    </location>
</feature>
<feature type="domain" description="Solute-binding protein family 5" evidence="9">
    <location>
        <begin position="78"/>
        <end position="436"/>
    </location>
</feature>
<dbReference type="InterPro" id="IPR039424">
    <property type="entry name" value="SBP_5"/>
</dbReference>
<dbReference type="AlphaFoldDB" id="A0A6M3ZPS6"/>
<keyword evidence="7" id="KW-0574">Periplasm</keyword>
<evidence type="ECO:0000259" key="9">
    <source>
        <dbReference type="Pfam" id="PF00496"/>
    </source>
</evidence>
<organism evidence="10 11">
    <name type="scientific">Herbaspirillum rubrisubalbicans Os34</name>
    <dbReference type="NCBI Taxonomy" id="1235827"/>
    <lineage>
        <taxon>Bacteria</taxon>
        <taxon>Pseudomonadati</taxon>
        <taxon>Pseudomonadota</taxon>
        <taxon>Betaproteobacteria</taxon>
        <taxon>Burkholderiales</taxon>
        <taxon>Oxalobacteraceae</taxon>
        <taxon>Herbaspirillum</taxon>
    </lineage>
</organism>
<dbReference type="RefSeq" id="WP_017450736.1">
    <property type="nucleotide sequence ID" value="NZ_CP008956.1"/>
</dbReference>
<gene>
    <name evidence="10" type="ORF">C798_09905</name>
</gene>
<name>A0A6M3ZPS6_9BURK</name>
<dbReference type="GO" id="GO:0030288">
    <property type="term" value="C:outer membrane-bounded periplasmic space"/>
    <property type="evidence" value="ECO:0007669"/>
    <property type="project" value="TreeGrafter"/>
</dbReference>
<sequence>MSITATTKGLSTAKWLAVAALGTTLQFAAAHAFAAKSVTLAVYSTFTTMDPYDANDTLSLSMAKSFYQGLFGFDKDMKLIPVLAEGYLVSKDGLEYTIRLKQGVKFQDGTDFKADAVKAVFDRVTNPDNKLKRYNLFNRIAKTEVLNDYTVKIVLKEPFSAFINVLAHPSAVMISPAALKQYGNKDIAFHPVGTGPFKFVEWKQTDYVKVEKFDGYWKKGYPKVDEIIWKPVVDNNARSAMMQTGEAQFTYPLPYEQADLLKSKSNLDVIAAPSIIQRYMSMNTKQKPFDNPKVREAINYAINKQALVKVAFNGYATPMEGVVPQGVDYAFKTGPWPYDPKKAKALLAEAGYPNGFETELWSAYTHSTAVKIIQFLQQQLAQVGIKAKIQALEAGQRVERVESWQDPATAPVRLLYIGWSSSTGEADWALRPLLASESFPPRLYNTAYYKNDKVDADIAKALTLTDRKDKEALYKDAQQEIWKDAPWAFLVTEKLLYARNKNLKGVYVMPDQAIEFENIELTK</sequence>
<dbReference type="GO" id="GO:0042938">
    <property type="term" value="P:dipeptide transport"/>
    <property type="evidence" value="ECO:0007669"/>
    <property type="project" value="TreeGrafter"/>
</dbReference>
<dbReference type="PANTHER" id="PTHR30290:SF32">
    <property type="entry name" value="GLUTATHIONE-BINDING PROTEIN GSIB"/>
    <property type="match status" value="1"/>
</dbReference>
<evidence type="ECO:0000256" key="2">
    <source>
        <dbReference type="ARBA" id="ARBA00004418"/>
    </source>
</evidence>
<proteinExistence type="inferred from homology"/>
<evidence type="ECO:0000313" key="11">
    <source>
        <dbReference type="Proteomes" id="UP000501648"/>
    </source>
</evidence>
<dbReference type="PANTHER" id="PTHR30290">
    <property type="entry name" value="PERIPLASMIC BINDING COMPONENT OF ABC TRANSPORTER"/>
    <property type="match status" value="1"/>
</dbReference>
<reference evidence="10 11" key="1">
    <citation type="journal article" date="2012" name="J. Bacteriol.">
        <title>Genome sequence of the pathogenic Herbaspirillum seropedicae strain Os34, isolated from rice roots.</title>
        <authorList>
            <person name="Ye W."/>
            <person name="Ye S."/>
            <person name="Liu J."/>
            <person name="Chang S."/>
            <person name="Chen M."/>
            <person name="Zhu B."/>
            <person name="Guo L."/>
            <person name="An Q."/>
        </authorList>
    </citation>
    <scope>NUCLEOTIDE SEQUENCE [LARGE SCALE GENOMIC DNA]</scope>
    <source>
        <strain evidence="10 11">Os34</strain>
    </source>
</reference>
<dbReference type="GO" id="GO:0043190">
    <property type="term" value="C:ATP-binding cassette (ABC) transporter complex"/>
    <property type="evidence" value="ECO:0007669"/>
    <property type="project" value="InterPro"/>
</dbReference>
<evidence type="ECO:0000256" key="4">
    <source>
        <dbReference type="ARBA" id="ARBA00017393"/>
    </source>
</evidence>
<dbReference type="CDD" id="cd08499">
    <property type="entry name" value="PBP2_Ylib_like"/>
    <property type="match status" value="1"/>
</dbReference>
<dbReference type="Gene3D" id="3.90.76.10">
    <property type="entry name" value="Dipeptide-binding Protein, Domain 1"/>
    <property type="match status" value="1"/>
</dbReference>
<evidence type="ECO:0000256" key="1">
    <source>
        <dbReference type="ARBA" id="ARBA00003489"/>
    </source>
</evidence>
<protein>
    <recommendedName>
        <fullName evidence="4">Glutathione-binding protein GsiB</fullName>
    </recommendedName>
</protein>
<evidence type="ECO:0000256" key="7">
    <source>
        <dbReference type="ARBA" id="ARBA00022764"/>
    </source>
</evidence>
<dbReference type="EMBL" id="CP008956">
    <property type="protein sequence ID" value="QJQ00536.1"/>
    <property type="molecule type" value="Genomic_DNA"/>
</dbReference>
<comment type="function">
    <text evidence="1">Part of the ABC transporter complex GsiABCD involved in glutathione import. Binds glutathione.</text>
</comment>
<evidence type="ECO:0000313" key="10">
    <source>
        <dbReference type="EMBL" id="QJQ00536.1"/>
    </source>
</evidence>
<evidence type="ECO:0000256" key="8">
    <source>
        <dbReference type="SAM" id="SignalP"/>
    </source>
</evidence>
<dbReference type="InterPro" id="IPR000914">
    <property type="entry name" value="SBP_5_dom"/>
</dbReference>
<dbReference type="InterPro" id="IPR030678">
    <property type="entry name" value="Peptide/Ni-bd"/>
</dbReference>
<dbReference type="Proteomes" id="UP000501648">
    <property type="component" value="Chromosome"/>
</dbReference>